<dbReference type="Proteomes" id="UP000182486">
    <property type="component" value="Unassembled WGS sequence"/>
</dbReference>
<dbReference type="RefSeq" id="WP_071803915.1">
    <property type="nucleotide sequence ID" value="NZ_MEIA01000074.1"/>
</dbReference>
<organism evidence="2 3">
    <name type="scientific">Couchioplanes caeruleus subsp. caeruleus</name>
    <dbReference type="NCBI Taxonomy" id="56427"/>
    <lineage>
        <taxon>Bacteria</taxon>
        <taxon>Bacillati</taxon>
        <taxon>Actinomycetota</taxon>
        <taxon>Actinomycetes</taxon>
        <taxon>Micromonosporales</taxon>
        <taxon>Micromonosporaceae</taxon>
        <taxon>Couchioplanes</taxon>
    </lineage>
</organism>
<evidence type="ECO:0000256" key="1">
    <source>
        <dbReference type="SAM" id="MobiDB-lite"/>
    </source>
</evidence>
<dbReference type="SUPFAM" id="SSF140453">
    <property type="entry name" value="EsxAB dimer-like"/>
    <property type="match status" value="1"/>
</dbReference>
<keyword evidence="3" id="KW-1185">Reference proteome</keyword>
<name>A0A1K0FQA9_9ACTN</name>
<dbReference type="InterPro" id="IPR036689">
    <property type="entry name" value="ESAT-6-like_sf"/>
</dbReference>
<feature type="region of interest" description="Disordered" evidence="1">
    <location>
        <begin position="84"/>
        <end position="113"/>
    </location>
</feature>
<dbReference type="EMBL" id="MEIA01000074">
    <property type="protein sequence ID" value="OJF14969.1"/>
    <property type="molecule type" value="Genomic_DNA"/>
</dbReference>
<reference evidence="2 3" key="1">
    <citation type="submission" date="2016-09" db="EMBL/GenBank/DDBJ databases">
        <title>Couchioplanes caeruleus draft genome sequence.</title>
        <authorList>
            <person name="Sheehan J."/>
            <person name="Caffrey P."/>
        </authorList>
    </citation>
    <scope>NUCLEOTIDE SEQUENCE [LARGE SCALE GENOMIC DNA]</scope>
    <source>
        <strain evidence="2 3">DSM 43634</strain>
    </source>
</reference>
<dbReference type="Gene3D" id="1.10.287.1060">
    <property type="entry name" value="ESAT-6-like"/>
    <property type="match status" value="1"/>
</dbReference>
<evidence type="ECO:0008006" key="4">
    <source>
        <dbReference type="Google" id="ProtNLM"/>
    </source>
</evidence>
<comment type="caution">
    <text evidence="2">The sequence shown here is derived from an EMBL/GenBank/DDBJ whole genome shotgun (WGS) entry which is preliminary data.</text>
</comment>
<evidence type="ECO:0000313" key="2">
    <source>
        <dbReference type="EMBL" id="OJF14969.1"/>
    </source>
</evidence>
<sequence length="113" mass="11777">MGQKFDMGAETLGTLRTKTSGSNEELGALIKQLVQAASPLEGNFHGAGKAAFDRFKMRADEITGELNRSLSAILGGIGGMDTSFREGEQDMASNASSTEGAANFDAARFGAGR</sequence>
<protein>
    <recommendedName>
        <fullName evidence="4">WXG100 family type VII secretion target</fullName>
    </recommendedName>
</protein>
<proteinExistence type="predicted"/>
<accession>A0A1K0FQA9</accession>
<evidence type="ECO:0000313" key="3">
    <source>
        <dbReference type="Proteomes" id="UP000182486"/>
    </source>
</evidence>
<dbReference type="AlphaFoldDB" id="A0A1K0FQA9"/>
<feature type="compositionally biased region" description="Polar residues" evidence="1">
    <location>
        <begin position="91"/>
        <end position="100"/>
    </location>
</feature>
<gene>
    <name evidence="2" type="ORF">BG844_06955</name>
</gene>